<dbReference type="Gene3D" id="3.90.180.10">
    <property type="entry name" value="Medium-chain alcohol dehydrogenases, catalytic domain"/>
    <property type="match status" value="1"/>
</dbReference>
<dbReference type="InterPro" id="IPR036291">
    <property type="entry name" value="NAD(P)-bd_dom_sf"/>
</dbReference>
<dbReference type="PANTHER" id="PTHR11695">
    <property type="entry name" value="ALCOHOL DEHYDROGENASE RELATED"/>
    <property type="match status" value="1"/>
</dbReference>
<proteinExistence type="predicted"/>
<protein>
    <submittedName>
        <fullName evidence="2">NADPH:quinone reductase-like Zn-dependent oxidoreductase</fullName>
    </submittedName>
</protein>
<reference evidence="2 3" key="1">
    <citation type="submission" date="2017-11" db="EMBL/GenBank/DDBJ databases">
        <title>Genome sequencing of a diverse group of Pseudomonas species.</title>
        <authorList>
            <person name="Loper J."/>
        </authorList>
    </citation>
    <scope>NUCLEOTIDE SEQUENCE [LARGE SCALE GENOMIC DNA]</scope>
    <source>
        <strain evidence="2 3">NCPPB 2192</strain>
    </source>
</reference>
<dbReference type="PANTHER" id="PTHR11695:SF294">
    <property type="entry name" value="RETICULON-4-INTERACTING PROTEIN 1, MITOCHONDRIAL"/>
    <property type="match status" value="1"/>
</dbReference>
<gene>
    <name evidence="2" type="ORF">ATI14_5671</name>
</gene>
<name>A0ABX4QP00_PSETO</name>
<dbReference type="Pfam" id="PF13602">
    <property type="entry name" value="ADH_zinc_N_2"/>
    <property type="match status" value="1"/>
</dbReference>
<dbReference type="InterPro" id="IPR011032">
    <property type="entry name" value="GroES-like_sf"/>
</dbReference>
<accession>A0ABX4QP00</accession>
<evidence type="ECO:0000259" key="1">
    <source>
        <dbReference type="SMART" id="SM00829"/>
    </source>
</evidence>
<dbReference type="Proteomes" id="UP000232891">
    <property type="component" value="Unassembled WGS sequence"/>
</dbReference>
<evidence type="ECO:0000313" key="2">
    <source>
        <dbReference type="EMBL" id="PKA78561.1"/>
    </source>
</evidence>
<keyword evidence="3" id="KW-1185">Reference proteome</keyword>
<dbReference type="Pfam" id="PF08240">
    <property type="entry name" value="ADH_N"/>
    <property type="match status" value="1"/>
</dbReference>
<organism evidence="2 3">
    <name type="scientific">Pseudomonas tolaasii NCPPB 2192</name>
    <dbReference type="NCBI Taxonomy" id="564423"/>
    <lineage>
        <taxon>Bacteria</taxon>
        <taxon>Pseudomonadati</taxon>
        <taxon>Pseudomonadota</taxon>
        <taxon>Gammaproteobacteria</taxon>
        <taxon>Pseudomonadales</taxon>
        <taxon>Pseudomonadaceae</taxon>
        <taxon>Pseudomonas</taxon>
    </lineage>
</organism>
<comment type="caution">
    <text evidence="2">The sequence shown here is derived from an EMBL/GenBank/DDBJ whole genome shotgun (WGS) entry which is preliminary data.</text>
</comment>
<dbReference type="Gene3D" id="3.40.50.720">
    <property type="entry name" value="NAD(P)-binding Rossmann-like Domain"/>
    <property type="match status" value="1"/>
</dbReference>
<sequence>MTSMNALIVDTVNGPFRLTSIVRPLAGPGEVLVRIRASGLNPLDGKIRAGQAAHARQPLPAVLGMDLAGTVEAVGPLAGEWQVGDEVYALGTGIGGVQGSLAEFAVVDVRLLAKKPASLSMGEAAVLPLVLITAWEGLVDRARVGIGHKVLIQGGAGGVGHVAVQLALAFGADVYATGSARHRATIEGLGATFIDYQQQTVEDYVALHTEGEGFDIVYDTVGGETLDASFRAARTYTGHVVSCLGWGQHSLAPLSFRGATYSGVFTLLPLLTGKGREHHGEILAQAAGLIEAGKLKPIMDPRQFDMHSANAAYDLLANGAQGRLAIET</sequence>
<dbReference type="InterPro" id="IPR020843">
    <property type="entry name" value="ER"/>
</dbReference>
<dbReference type="SMART" id="SM00829">
    <property type="entry name" value="PKS_ER"/>
    <property type="match status" value="1"/>
</dbReference>
<evidence type="ECO:0000313" key="3">
    <source>
        <dbReference type="Proteomes" id="UP000232891"/>
    </source>
</evidence>
<dbReference type="EMBL" id="PHHD01000001">
    <property type="protein sequence ID" value="PKA78561.1"/>
    <property type="molecule type" value="Genomic_DNA"/>
</dbReference>
<dbReference type="InterPro" id="IPR013154">
    <property type="entry name" value="ADH-like_N"/>
</dbReference>
<dbReference type="SUPFAM" id="SSF50129">
    <property type="entry name" value="GroES-like"/>
    <property type="match status" value="1"/>
</dbReference>
<feature type="domain" description="Enoyl reductase (ER)" evidence="1">
    <location>
        <begin position="14"/>
        <end position="326"/>
    </location>
</feature>
<dbReference type="CDD" id="cd08272">
    <property type="entry name" value="MDR6"/>
    <property type="match status" value="1"/>
</dbReference>
<dbReference type="InterPro" id="IPR050700">
    <property type="entry name" value="YIM1/Zinc_Alcohol_DH_Fams"/>
</dbReference>
<dbReference type="SUPFAM" id="SSF51735">
    <property type="entry name" value="NAD(P)-binding Rossmann-fold domains"/>
    <property type="match status" value="1"/>
</dbReference>